<evidence type="ECO:0000259" key="1">
    <source>
        <dbReference type="Pfam" id="PF13590"/>
    </source>
</evidence>
<evidence type="ECO:0000313" key="3">
    <source>
        <dbReference type="Proteomes" id="UP000535937"/>
    </source>
</evidence>
<dbReference type="Pfam" id="PF13590">
    <property type="entry name" value="DUF4136"/>
    <property type="match status" value="1"/>
</dbReference>
<protein>
    <recommendedName>
        <fullName evidence="1">DUF4136 domain-containing protein</fullName>
    </recommendedName>
</protein>
<dbReference type="Proteomes" id="UP000535937">
    <property type="component" value="Unassembled WGS sequence"/>
</dbReference>
<evidence type="ECO:0000313" key="2">
    <source>
        <dbReference type="EMBL" id="MBB3062056.1"/>
    </source>
</evidence>
<proteinExistence type="predicted"/>
<dbReference type="AlphaFoldDB" id="A0A7W4WD64"/>
<dbReference type="RefSeq" id="WP_183461012.1">
    <property type="nucleotide sequence ID" value="NZ_JACHWZ010000013.1"/>
</dbReference>
<comment type="caution">
    <text evidence="2">The sequence shown here is derived from an EMBL/GenBank/DDBJ whole genome shotgun (WGS) entry which is preliminary data.</text>
</comment>
<dbReference type="EMBL" id="JACHWZ010000013">
    <property type="protein sequence ID" value="MBB3062056.1"/>
    <property type="molecule type" value="Genomic_DNA"/>
</dbReference>
<dbReference type="InterPro" id="IPR025411">
    <property type="entry name" value="DUF4136"/>
</dbReference>
<reference evidence="2 3" key="1">
    <citation type="submission" date="2020-08" db="EMBL/GenBank/DDBJ databases">
        <title>Genomic Encyclopedia of Type Strains, Phase III (KMG-III): the genomes of soil and plant-associated and newly described type strains.</title>
        <authorList>
            <person name="Whitman W."/>
        </authorList>
    </citation>
    <scope>NUCLEOTIDE SEQUENCE [LARGE SCALE GENOMIC DNA]</scope>
    <source>
        <strain evidence="2 3">CECT 8799</strain>
    </source>
</reference>
<dbReference type="PROSITE" id="PS51257">
    <property type="entry name" value="PROKAR_LIPOPROTEIN"/>
    <property type="match status" value="1"/>
</dbReference>
<feature type="domain" description="DUF4136" evidence="1">
    <location>
        <begin position="32"/>
        <end position="180"/>
    </location>
</feature>
<sequence length="183" mass="19579">MRIKLIGLLAVLLLAACETMEVQRVEPRVAPVAFSTYTWGPSALGDMPEVSAQLVELDQEMRDVVAAEMGARGYRLVENGAGADMVVDYQVAVIEEQFAGDPTDSSWDAQFDSNATPGVVELPTRTGAPRVTLTLGIGRPGEPSIWGGSASKLMTRSEDAAERRRILSAAVRDLLKDLPPAAP</sequence>
<gene>
    <name evidence="2" type="ORF">FHS09_002900</name>
</gene>
<dbReference type="Gene3D" id="3.30.160.670">
    <property type="match status" value="1"/>
</dbReference>
<organism evidence="2 3">
    <name type="scientific">Microbulbifer rhizosphaerae</name>
    <dbReference type="NCBI Taxonomy" id="1562603"/>
    <lineage>
        <taxon>Bacteria</taxon>
        <taxon>Pseudomonadati</taxon>
        <taxon>Pseudomonadota</taxon>
        <taxon>Gammaproteobacteria</taxon>
        <taxon>Cellvibrionales</taxon>
        <taxon>Microbulbiferaceae</taxon>
        <taxon>Microbulbifer</taxon>
    </lineage>
</organism>
<keyword evidence="3" id="KW-1185">Reference proteome</keyword>
<accession>A0A7W4WD64</accession>
<name>A0A7W4WD64_9GAMM</name>